<reference evidence="8 9" key="1">
    <citation type="submission" date="2013-04" db="EMBL/GenBank/DDBJ databases">
        <title>Zunongwangia sp. 22II14-10F7 Genome Sequencing.</title>
        <authorList>
            <person name="Lai Q."/>
            <person name="Shao Z."/>
        </authorList>
    </citation>
    <scope>NUCLEOTIDE SEQUENCE [LARGE SCALE GENOMIC DNA]</scope>
    <source>
        <strain evidence="8 9">22II14-10F7</strain>
    </source>
</reference>
<organism evidence="8 9">
    <name type="scientific">Zunongwangia atlantica 22II14-10F7</name>
    <dbReference type="NCBI Taxonomy" id="1185767"/>
    <lineage>
        <taxon>Bacteria</taxon>
        <taxon>Pseudomonadati</taxon>
        <taxon>Bacteroidota</taxon>
        <taxon>Flavobacteriia</taxon>
        <taxon>Flavobacteriales</taxon>
        <taxon>Flavobacteriaceae</taxon>
        <taxon>Zunongwangia</taxon>
    </lineage>
</organism>
<sequence>MKNPITLSPLIHRGEQQIAIKFNNDNKTRGFIKSYKDVKWSQTLRTFYVNYTPLQIIDLCDFYRDGGYEVNTDSYTNLEVPDISSNEKVSISTEDSKPTSKQLYLALPNEHRYILKNYIGYLRGKRLSKSTIKSYGYFCLRFMDLHKNKPINDFNNRDLDLFMTNVMAKEHYSISSHRQCVSALKYLTEFCEIESFDASEYHRPKKSKYLPVILSDHEILKLIQVTRNLKHRAIIALLYSGGLRIGELLKLKQNDIDFSRNVVHVRQGKNRKDRVVHLSETIKPLLNNYLLTYTPQHFLIEGRDHSPYTASAVRNFLKISCRQAGIFKKVTPHTLRHSYATHMLENGVDIRYIQELLGHSKPETTMIYTHVAQKDLNKIKNPLDIAVERITNNSKGDEKVLISGN</sequence>
<dbReference type="GO" id="GO:0006310">
    <property type="term" value="P:DNA recombination"/>
    <property type="evidence" value="ECO:0007669"/>
    <property type="project" value="UniProtKB-KW"/>
</dbReference>
<dbReference type="Proteomes" id="UP000192746">
    <property type="component" value="Unassembled WGS sequence"/>
</dbReference>
<evidence type="ECO:0000256" key="2">
    <source>
        <dbReference type="ARBA" id="ARBA00022908"/>
    </source>
</evidence>
<evidence type="ECO:0000313" key="8">
    <source>
        <dbReference type="EMBL" id="ORL46599.1"/>
    </source>
</evidence>
<keyword evidence="2" id="KW-0229">DNA integration</keyword>
<dbReference type="AlphaFoldDB" id="A0A1Y1T6B8"/>
<protein>
    <submittedName>
        <fullName evidence="8">Phage integrase family protein</fullName>
    </submittedName>
</protein>
<dbReference type="SUPFAM" id="SSF56349">
    <property type="entry name" value="DNA breaking-rejoining enzymes"/>
    <property type="match status" value="1"/>
</dbReference>
<dbReference type="GO" id="GO:0015074">
    <property type="term" value="P:DNA integration"/>
    <property type="evidence" value="ECO:0007669"/>
    <property type="project" value="UniProtKB-KW"/>
</dbReference>
<dbReference type="STRING" id="1185767.IIF7_06137"/>
<dbReference type="InterPro" id="IPR002104">
    <property type="entry name" value="Integrase_catalytic"/>
</dbReference>
<evidence type="ECO:0000259" key="7">
    <source>
        <dbReference type="PROSITE" id="PS51900"/>
    </source>
</evidence>
<dbReference type="GO" id="GO:0003677">
    <property type="term" value="F:DNA binding"/>
    <property type="evidence" value="ECO:0007669"/>
    <property type="project" value="UniProtKB-UniRule"/>
</dbReference>
<dbReference type="Gene3D" id="1.10.443.10">
    <property type="entry name" value="Intergrase catalytic core"/>
    <property type="match status" value="1"/>
</dbReference>
<dbReference type="PANTHER" id="PTHR30349:SF41">
    <property type="entry name" value="INTEGRASE_RECOMBINASE PROTEIN MJ0367-RELATED"/>
    <property type="match status" value="1"/>
</dbReference>
<dbReference type="PROSITE" id="PS51900">
    <property type="entry name" value="CB"/>
    <property type="match status" value="1"/>
</dbReference>
<gene>
    <name evidence="8" type="ORF">IIF7_06137</name>
</gene>
<dbReference type="InterPro" id="IPR004107">
    <property type="entry name" value="Integrase_SAM-like_N"/>
</dbReference>
<evidence type="ECO:0000256" key="3">
    <source>
        <dbReference type="ARBA" id="ARBA00023125"/>
    </source>
</evidence>
<dbReference type="InterPro" id="IPR050090">
    <property type="entry name" value="Tyrosine_recombinase_XerCD"/>
</dbReference>
<accession>A0A1Y1T6B8</accession>
<dbReference type="OrthoDB" id="9801717at2"/>
<dbReference type="RefSeq" id="WP_084840791.1">
    <property type="nucleotide sequence ID" value="NZ_ARYN01000004.1"/>
</dbReference>
<dbReference type="PANTHER" id="PTHR30349">
    <property type="entry name" value="PHAGE INTEGRASE-RELATED"/>
    <property type="match status" value="1"/>
</dbReference>
<dbReference type="NCBIfam" id="NF040815">
    <property type="entry name" value="recomb_XerA_Arch"/>
    <property type="match status" value="1"/>
</dbReference>
<dbReference type="Gene3D" id="1.10.150.130">
    <property type="match status" value="1"/>
</dbReference>
<dbReference type="EMBL" id="ARYN01000004">
    <property type="protein sequence ID" value="ORL46599.1"/>
    <property type="molecule type" value="Genomic_DNA"/>
</dbReference>
<dbReference type="InterPro" id="IPR011010">
    <property type="entry name" value="DNA_brk_join_enz"/>
</dbReference>
<evidence type="ECO:0000259" key="6">
    <source>
        <dbReference type="PROSITE" id="PS51898"/>
    </source>
</evidence>
<proteinExistence type="inferred from homology"/>
<comment type="similarity">
    <text evidence="1">Belongs to the 'phage' integrase family.</text>
</comment>
<name>A0A1Y1T6B8_9FLAO</name>
<dbReference type="InterPro" id="IPR013762">
    <property type="entry name" value="Integrase-like_cat_sf"/>
</dbReference>
<dbReference type="Pfam" id="PF00589">
    <property type="entry name" value="Phage_integrase"/>
    <property type="match status" value="1"/>
</dbReference>
<dbReference type="InterPro" id="IPR044068">
    <property type="entry name" value="CB"/>
</dbReference>
<feature type="domain" description="Tyr recombinase" evidence="6">
    <location>
        <begin position="209"/>
        <end position="381"/>
    </location>
</feature>
<keyword evidence="4" id="KW-0233">DNA recombination</keyword>
<evidence type="ECO:0000256" key="5">
    <source>
        <dbReference type="PROSITE-ProRule" id="PRU01248"/>
    </source>
</evidence>
<evidence type="ECO:0000256" key="4">
    <source>
        <dbReference type="ARBA" id="ARBA00023172"/>
    </source>
</evidence>
<dbReference type="Pfam" id="PF13495">
    <property type="entry name" value="Phage_int_SAM_4"/>
    <property type="match status" value="1"/>
</dbReference>
<dbReference type="InterPro" id="IPR010998">
    <property type="entry name" value="Integrase_recombinase_N"/>
</dbReference>
<keyword evidence="9" id="KW-1185">Reference proteome</keyword>
<comment type="caution">
    <text evidence="8">The sequence shown here is derived from an EMBL/GenBank/DDBJ whole genome shotgun (WGS) entry which is preliminary data.</text>
</comment>
<evidence type="ECO:0000313" key="9">
    <source>
        <dbReference type="Proteomes" id="UP000192746"/>
    </source>
</evidence>
<evidence type="ECO:0000256" key="1">
    <source>
        <dbReference type="ARBA" id="ARBA00008857"/>
    </source>
</evidence>
<feature type="domain" description="Core-binding (CB)" evidence="7">
    <location>
        <begin position="109"/>
        <end position="192"/>
    </location>
</feature>
<keyword evidence="3 5" id="KW-0238">DNA-binding</keyword>
<dbReference type="PROSITE" id="PS51898">
    <property type="entry name" value="TYR_RECOMBINASE"/>
    <property type="match status" value="1"/>
</dbReference>